<evidence type="ECO:0000256" key="6">
    <source>
        <dbReference type="ARBA" id="ARBA00023136"/>
    </source>
</evidence>
<sequence>MTRRVRLSRPSVSVAQSASGNSRLWQLTFEPTGQRVNDPLTGWCGSRDVARQVTLRFETRDQALHYARKHRLVVEELPVQTRAFRQRAYADNFAFRKVS</sequence>
<dbReference type="Proteomes" id="UP000631034">
    <property type="component" value="Unassembled WGS sequence"/>
</dbReference>
<dbReference type="InterPro" id="IPR006885">
    <property type="entry name" value="NADH_UbQ_FeS_4_mit-like"/>
</dbReference>
<accession>A0A8J6YPQ2</accession>
<evidence type="ECO:0000256" key="5">
    <source>
        <dbReference type="ARBA" id="ARBA00022982"/>
    </source>
</evidence>
<keyword evidence="4" id="KW-0809">Transit peptide</keyword>
<dbReference type="Pfam" id="PF04800">
    <property type="entry name" value="NDUS4"/>
    <property type="match status" value="1"/>
</dbReference>
<organism evidence="7 8">
    <name type="scientific">Phaeovibrio sulfidiphilus</name>
    <dbReference type="NCBI Taxonomy" id="1220600"/>
    <lineage>
        <taxon>Bacteria</taxon>
        <taxon>Pseudomonadati</taxon>
        <taxon>Pseudomonadota</taxon>
        <taxon>Alphaproteobacteria</taxon>
        <taxon>Rhodospirillales</taxon>
        <taxon>Rhodospirillaceae</taxon>
        <taxon>Phaeovibrio</taxon>
    </lineage>
</organism>
<name>A0A8J6YPQ2_9PROT</name>
<evidence type="ECO:0000313" key="8">
    <source>
        <dbReference type="Proteomes" id="UP000631034"/>
    </source>
</evidence>
<evidence type="ECO:0000256" key="4">
    <source>
        <dbReference type="ARBA" id="ARBA00022946"/>
    </source>
</evidence>
<keyword evidence="2" id="KW-0813">Transport</keyword>
<proteinExistence type="predicted"/>
<dbReference type="GO" id="GO:0016020">
    <property type="term" value="C:membrane"/>
    <property type="evidence" value="ECO:0007669"/>
    <property type="project" value="UniProtKB-SubCell"/>
</dbReference>
<keyword evidence="8" id="KW-1185">Reference proteome</keyword>
<keyword evidence="3" id="KW-0679">Respiratory chain</keyword>
<dbReference type="EMBL" id="JACZHT010000003">
    <property type="protein sequence ID" value="MBE1236982.1"/>
    <property type="molecule type" value="Genomic_DNA"/>
</dbReference>
<protein>
    <submittedName>
        <fullName evidence="7">ETC complex I subunit</fullName>
    </submittedName>
</protein>
<evidence type="ECO:0000256" key="3">
    <source>
        <dbReference type="ARBA" id="ARBA00022660"/>
    </source>
</evidence>
<reference evidence="7" key="1">
    <citation type="submission" date="2020-10" db="EMBL/GenBank/DDBJ databases">
        <title>Genome sequence of the unusual species of purple photosynthetic bacteria, Phaeovibrio sulfidiphilus DSM 23193, type strain.</title>
        <authorList>
            <person name="Kyndt J.A."/>
            <person name="Meyer T.E."/>
        </authorList>
    </citation>
    <scope>NUCLEOTIDE SEQUENCE</scope>
    <source>
        <strain evidence="7">DSM 23193</strain>
    </source>
</reference>
<evidence type="ECO:0000313" key="7">
    <source>
        <dbReference type="EMBL" id="MBE1236982.1"/>
    </source>
</evidence>
<dbReference type="InterPro" id="IPR038532">
    <property type="entry name" value="NDUFS4-like_sf"/>
</dbReference>
<comment type="caution">
    <text evidence="7">The sequence shown here is derived from an EMBL/GenBank/DDBJ whole genome shotgun (WGS) entry which is preliminary data.</text>
</comment>
<dbReference type="GO" id="GO:0022900">
    <property type="term" value="P:electron transport chain"/>
    <property type="evidence" value="ECO:0007669"/>
    <property type="project" value="InterPro"/>
</dbReference>
<evidence type="ECO:0000256" key="1">
    <source>
        <dbReference type="ARBA" id="ARBA00004370"/>
    </source>
</evidence>
<keyword evidence="5" id="KW-0249">Electron transport</keyword>
<gene>
    <name evidence="7" type="ORF">IHV25_04895</name>
</gene>
<evidence type="ECO:0000256" key="2">
    <source>
        <dbReference type="ARBA" id="ARBA00022448"/>
    </source>
</evidence>
<comment type="subcellular location">
    <subcellularLocation>
        <location evidence="1">Membrane</location>
    </subcellularLocation>
</comment>
<keyword evidence="6" id="KW-0472">Membrane</keyword>
<dbReference type="RefSeq" id="WP_192533997.1">
    <property type="nucleotide sequence ID" value="NZ_JACZHT010000003.1"/>
</dbReference>
<dbReference type="AlphaFoldDB" id="A0A8J6YPQ2"/>
<dbReference type="Gene3D" id="3.30.160.190">
    <property type="entry name" value="atu1810 like domain"/>
    <property type="match status" value="1"/>
</dbReference>